<dbReference type="PROSITE" id="PS50067">
    <property type="entry name" value="KINESIN_MOTOR_2"/>
    <property type="match status" value="1"/>
</dbReference>
<dbReference type="Proteomes" id="UP000694864">
    <property type="component" value="Chromosome 18"/>
</dbReference>
<keyword evidence="3" id="KW-0227">DNA damage</keyword>
<comment type="cofactor">
    <cofactor evidence="3">
        <name>Mg(2+)</name>
        <dbReference type="ChEBI" id="CHEBI:18420"/>
    </cofactor>
</comment>
<reference evidence="7" key="2">
    <citation type="submission" date="2025-08" db="UniProtKB">
        <authorList>
            <consortium name="RefSeq"/>
        </authorList>
    </citation>
    <scope>IDENTIFICATION</scope>
    <source>
        <tissue evidence="7">Leaf</tissue>
    </source>
</reference>
<evidence type="ECO:0000259" key="5">
    <source>
        <dbReference type="PROSITE" id="PS50067"/>
    </source>
</evidence>
<evidence type="ECO:0000313" key="6">
    <source>
        <dbReference type="Proteomes" id="UP000694864"/>
    </source>
</evidence>
<dbReference type="InterPro" id="IPR027417">
    <property type="entry name" value="P-loop_NTPase"/>
</dbReference>
<keyword evidence="3" id="KW-0234">DNA repair</keyword>
<dbReference type="Pfam" id="PF05970">
    <property type="entry name" value="PIF1"/>
    <property type="match status" value="1"/>
</dbReference>
<evidence type="ECO:0000313" key="7">
    <source>
        <dbReference type="RefSeq" id="XP_010484914.2"/>
    </source>
</evidence>
<evidence type="ECO:0000256" key="3">
    <source>
        <dbReference type="RuleBase" id="RU363044"/>
    </source>
</evidence>
<organism evidence="6 7">
    <name type="scientific">Camelina sativa</name>
    <name type="common">False flax</name>
    <name type="synonym">Myagrum sativum</name>
    <dbReference type="NCBI Taxonomy" id="90675"/>
    <lineage>
        <taxon>Eukaryota</taxon>
        <taxon>Viridiplantae</taxon>
        <taxon>Streptophyta</taxon>
        <taxon>Embryophyta</taxon>
        <taxon>Tracheophyta</taxon>
        <taxon>Spermatophyta</taxon>
        <taxon>Magnoliopsida</taxon>
        <taxon>eudicotyledons</taxon>
        <taxon>Gunneridae</taxon>
        <taxon>Pentapetalae</taxon>
        <taxon>rosids</taxon>
        <taxon>malvids</taxon>
        <taxon>Brassicales</taxon>
        <taxon>Brassicaceae</taxon>
        <taxon>Camelineae</taxon>
        <taxon>Camelina</taxon>
    </lineage>
</organism>
<dbReference type="InterPro" id="IPR031852">
    <property type="entry name" value="Vik1/Cik1_MT-bd"/>
</dbReference>
<dbReference type="RefSeq" id="XP_010484914.2">
    <property type="nucleotide sequence ID" value="XM_010486612.2"/>
</dbReference>
<sequence length="440" mass="50187">MRSNGNSLSTIVNMPKPDGSVMDKNENRLLIDERNYKCDEQGENYDRGDIVLNVASSGIAALLMEGGRTTHSRFSLPIHVDEYTTCSIEVNSHLAELLEKQGSLYGMREDFGSIPLDKKRKVETQRTIDNTTTSEVGSIEGEVLALLSERAKDGNFVNKELEAKTNEEKLQTLITHLIESVAVKDELLKEESSKQLLVEQDNIKLKTDFGRVLDAFTRADVDRLNFLQNLSILRCENESLQDQLASSRSGKLTEEIGKKRENVRKVRQELDSLIKRKNIIDLNFRLYTTNLRNELQQVRDDRDRQVEQSLKLTEEIGKNRENVGKVRQELDSLIAKSGSSEETCSLQIPVRIKMLEQQLAIVNQKQKIADASVSLTRTEIEEQKHQLCELKERLSHTEKQLCEGELLRKKLHNTILKLKGNIRVFCRVRPLLLPDDGGRH</sequence>
<gene>
    <name evidence="7" type="primary">LOC104763205</name>
</gene>
<dbReference type="GeneID" id="104763205"/>
<dbReference type="PANTHER" id="PTHR10492:SF101">
    <property type="entry name" value="ATP-DEPENDENT DNA HELICASE"/>
    <property type="match status" value="1"/>
</dbReference>
<protein>
    <recommendedName>
        <fullName evidence="3">ATP-dependent DNA helicase</fullName>
        <ecNumber evidence="3">5.6.2.3</ecNumber>
    </recommendedName>
</protein>
<dbReference type="InterPro" id="IPR010285">
    <property type="entry name" value="DNA_helicase_pif1-like_DEAD"/>
</dbReference>
<comment type="similarity">
    <text evidence="2">Belongs to the TRAFAC class myosin-kinesin ATPase superfamily. Kinesin family.</text>
</comment>
<feature type="coiled-coil region" evidence="4">
    <location>
        <begin position="256"/>
        <end position="308"/>
    </location>
</feature>
<dbReference type="EC" id="5.6.2.3" evidence="3"/>
<dbReference type="InterPro" id="IPR036961">
    <property type="entry name" value="Kinesin_motor_dom_sf"/>
</dbReference>
<evidence type="ECO:0000256" key="1">
    <source>
        <dbReference type="ARBA" id="ARBA00023175"/>
    </source>
</evidence>
<feature type="domain" description="Kinesin motor" evidence="5">
    <location>
        <begin position="421"/>
        <end position="440"/>
    </location>
</feature>
<comment type="similarity">
    <text evidence="3">Belongs to the helicase family.</text>
</comment>
<comment type="caution">
    <text evidence="2">Lacks conserved residue(s) required for the propagation of feature annotation.</text>
</comment>
<keyword evidence="4" id="KW-0175">Coiled coil</keyword>
<dbReference type="Pfam" id="PF16796">
    <property type="entry name" value="Microtub_bd"/>
    <property type="match status" value="1"/>
</dbReference>
<dbReference type="SUPFAM" id="SSF52540">
    <property type="entry name" value="P-loop containing nucleoside triphosphate hydrolases"/>
    <property type="match status" value="1"/>
</dbReference>
<keyword evidence="6" id="KW-1185">Reference proteome</keyword>
<keyword evidence="3" id="KW-0347">Helicase</keyword>
<dbReference type="Gene3D" id="3.40.850.10">
    <property type="entry name" value="Kinesin motor domain"/>
    <property type="match status" value="1"/>
</dbReference>
<evidence type="ECO:0000256" key="4">
    <source>
        <dbReference type="SAM" id="Coils"/>
    </source>
</evidence>
<accession>A0ABM0XEW3</accession>
<keyword evidence="3" id="KW-0547">Nucleotide-binding</keyword>
<keyword evidence="3" id="KW-0067">ATP-binding</keyword>
<evidence type="ECO:0000256" key="2">
    <source>
        <dbReference type="PROSITE-ProRule" id="PRU00283"/>
    </source>
</evidence>
<proteinExistence type="inferred from homology"/>
<reference evidence="6" key="1">
    <citation type="journal article" date="2014" name="Nat. Commun.">
        <title>The emerging biofuel crop Camelina sativa retains a highly undifferentiated hexaploid genome structure.</title>
        <authorList>
            <person name="Kagale S."/>
            <person name="Koh C."/>
            <person name="Nixon J."/>
            <person name="Bollina V."/>
            <person name="Clarke W.E."/>
            <person name="Tuteja R."/>
            <person name="Spillane C."/>
            <person name="Robinson S.J."/>
            <person name="Links M.G."/>
            <person name="Clarke C."/>
            <person name="Higgins E.E."/>
            <person name="Huebert T."/>
            <person name="Sharpe A.G."/>
            <person name="Parkin I.A."/>
        </authorList>
    </citation>
    <scope>NUCLEOTIDE SEQUENCE [LARGE SCALE GENOMIC DNA]</scope>
    <source>
        <strain evidence="6">cv. DH55</strain>
    </source>
</reference>
<comment type="catalytic activity">
    <reaction evidence="3">
        <text>ATP + H2O = ADP + phosphate + H(+)</text>
        <dbReference type="Rhea" id="RHEA:13065"/>
        <dbReference type="ChEBI" id="CHEBI:15377"/>
        <dbReference type="ChEBI" id="CHEBI:15378"/>
        <dbReference type="ChEBI" id="CHEBI:30616"/>
        <dbReference type="ChEBI" id="CHEBI:43474"/>
        <dbReference type="ChEBI" id="CHEBI:456216"/>
        <dbReference type="EC" id="5.6.2.3"/>
    </reaction>
</comment>
<keyword evidence="1" id="KW-0505">Motor protein</keyword>
<dbReference type="PANTHER" id="PTHR10492">
    <property type="match status" value="1"/>
</dbReference>
<keyword evidence="3" id="KW-0378">Hydrolase</keyword>
<dbReference type="InterPro" id="IPR001752">
    <property type="entry name" value="Kinesin_motor_dom"/>
</dbReference>
<name>A0ABM0XEW3_CAMSA</name>
<keyword evidence="3" id="KW-0233">DNA recombination</keyword>